<sequence>MNNERTPSLPHPQHISRGVWAEDHVIRSSSVDGENGVISSQHFLTLANKDCNHVDRRRTVNQASVERISGSYQASVEHEHH</sequence>
<dbReference type="Proteomes" id="UP001054945">
    <property type="component" value="Unassembled WGS sequence"/>
</dbReference>
<dbReference type="EMBL" id="BPLR01010765">
    <property type="protein sequence ID" value="GIY41842.1"/>
    <property type="molecule type" value="Genomic_DNA"/>
</dbReference>
<gene>
    <name evidence="1" type="ORF">CEXT_306231</name>
</gene>
<evidence type="ECO:0000313" key="1">
    <source>
        <dbReference type="EMBL" id="GIY41842.1"/>
    </source>
</evidence>
<protein>
    <submittedName>
        <fullName evidence="1">Uncharacterized protein</fullName>
    </submittedName>
</protein>
<organism evidence="1 2">
    <name type="scientific">Caerostris extrusa</name>
    <name type="common">Bark spider</name>
    <name type="synonym">Caerostris bankana</name>
    <dbReference type="NCBI Taxonomy" id="172846"/>
    <lineage>
        <taxon>Eukaryota</taxon>
        <taxon>Metazoa</taxon>
        <taxon>Ecdysozoa</taxon>
        <taxon>Arthropoda</taxon>
        <taxon>Chelicerata</taxon>
        <taxon>Arachnida</taxon>
        <taxon>Araneae</taxon>
        <taxon>Araneomorphae</taxon>
        <taxon>Entelegynae</taxon>
        <taxon>Araneoidea</taxon>
        <taxon>Araneidae</taxon>
        <taxon>Caerostris</taxon>
    </lineage>
</organism>
<accession>A0AAV4T8S5</accession>
<dbReference type="AlphaFoldDB" id="A0AAV4T8S5"/>
<evidence type="ECO:0000313" key="2">
    <source>
        <dbReference type="Proteomes" id="UP001054945"/>
    </source>
</evidence>
<comment type="caution">
    <text evidence="1">The sequence shown here is derived from an EMBL/GenBank/DDBJ whole genome shotgun (WGS) entry which is preliminary data.</text>
</comment>
<name>A0AAV4T8S5_CAEEX</name>
<keyword evidence="2" id="KW-1185">Reference proteome</keyword>
<reference evidence="1 2" key="1">
    <citation type="submission" date="2021-06" db="EMBL/GenBank/DDBJ databases">
        <title>Caerostris extrusa draft genome.</title>
        <authorList>
            <person name="Kono N."/>
            <person name="Arakawa K."/>
        </authorList>
    </citation>
    <scope>NUCLEOTIDE SEQUENCE [LARGE SCALE GENOMIC DNA]</scope>
</reference>
<proteinExistence type="predicted"/>